<protein>
    <submittedName>
        <fullName evidence="1">Uncharacterized protein</fullName>
    </submittedName>
</protein>
<reference evidence="1" key="1">
    <citation type="submission" date="2012-05" db="EMBL/GenBank/DDBJ databases">
        <authorList>
            <person name="Studholme D.J."/>
            <person name="Wasukira A."/>
            <person name="Grant M."/>
        </authorList>
    </citation>
    <scope>NUCLEOTIDE SEQUENCE [LARGE SCALE GENOMIC DNA]</scope>
    <source>
        <strain evidence="1">NCPPB 890</strain>
    </source>
</reference>
<gene>
    <name evidence="1" type="ORF">A11K_0113570</name>
</gene>
<accession>A0A836P269</accession>
<dbReference type="EMBL" id="AKBN01000770">
    <property type="protein sequence ID" value="KFA01798.1"/>
    <property type="molecule type" value="Genomic_DNA"/>
</dbReference>
<comment type="caution">
    <text evidence="1">The sequence shown here is derived from an EMBL/GenBank/DDBJ whole genome shotgun (WGS) entry which is preliminary data.</text>
</comment>
<sequence>MIFEPFNGLLQFVATSDRLAITHEYPLSAVLQLVLQYPGFCILDAVFTFERPESVDKIVDSWQQLLTHSFTQPALYEAKCIVWLDAQARSFWPGSERGETRVLMCSRALVVIARSFRIVVSRRRSGRC</sequence>
<name>A0A836P269_XANVA</name>
<organism evidence="1">
    <name type="scientific">Xanthomonas vasicola pv. vasculorum NCPPB 890</name>
    <dbReference type="NCBI Taxonomy" id="1184265"/>
    <lineage>
        <taxon>Bacteria</taxon>
        <taxon>Pseudomonadati</taxon>
        <taxon>Pseudomonadota</taxon>
        <taxon>Gammaproteobacteria</taxon>
        <taxon>Lysobacterales</taxon>
        <taxon>Lysobacteraceae</taxon>
        <taxon>Xanthomonas</taxon>
    </lineage>
</organism>
<evidence type="ECO:0000313" key="1">
    <source>
        <dbReference type="EMBL" id="KFA01798.1"/>
    </source>
</evidence>
<proteinExistence type="predicted"/>
<dbReference type="AlphaFoldDB" id="A0A836P269"/>